<sequence length="641" mass="73892">MIIYDLETYPNFFSCCCISVDTHDIHTFEISDRCNDWQDMKLWLEALAAHRVEMVGYNNLGFDYPIIHRLMTGQIEPNPASIYAFVEALINAQGDRRWNFIPWPSDRLIPQIDLFKIHHFDNQARRTSLKALQFAMRSESVEDLPIAPGTYLTPQQMDDTRRYGEHDVLETRKFFHHSEKMIQFRRDLDMEGDKLNWSDKKIGEQMLAQTLGRSITHHWSDAQGRSVPRQTPRQSIALGDLIFPYIRFDRVEFQRVRDWFAAQVITETKGVFDDVHATLDGFRFDFGTGGIHGSVERRAYHHVPGRSIVDVDVTSLYPSIAIVNNLAPAHLGHVFCETYASMKRKRLEYAKGTPENGSLKLALNGAYGDSNNKYSFLYDPQFTMQITINGQLMLCMLAERLHSIPGVELIQINTDGVTATVEDAQRPVFDTACREWEALTRLDLESVEYRHMWIRDVNNYIAETMSGDVKRKGAYVINRAWHQDASALVVPRAAEAAMRYGVEPADFIACHSDPFDFMLRQKTQRGDVCEMGGVEQQKTLRYYIAHDGEPLTVRRPPVEGKRLGEYKKKNGVTDAEYDALNVTGIWDERIHTANKSVYEERNTSLNKGFLVAECNRADRFDWQRLDRSYYVEKARELIIEG</sequence>
<organism evidence="1">
    <name type="scientific">Pseudo-nitzschia multiseries DNA virus</name>
    <dbReference type="NCBI Taxonomy" id="2364897"/>
    <lineage>
        <taxon>Viruses</taxon>
    </lineage>
</organism>
<evidence type="ECO:0000313" key="1">
    <source>
        <dbReference type="EMBL" id="AYD75908.1"/>
    </source>
</evidence>
<protein>
    <submittedName>
        <fullName evidence="1">Putative DNA polymerase B</fullName>
    </submittedName>
</protein>
<dbReference type="SUPFAM" id="SSF53098">
    <property type="entry name" value="Ribonuclease H-like"/>
    <property type="match status" value="1"/>
</dbReference>
<gene>
    <name evidence="1" type="ORF">PmDNAV1_gp24</name>
</gene>
<dbReference type="SUPFAM" id="SSF56672">
    <property type="entry name" value="DNA/RNA polymerases"/>
    <property type="match status" value="1"/>
</dbReference>
<name>A0A678W354_9VIRU</name>
<dbReference type="Gene3D" id="3.90.1600.10">
    <property type="entry name" value="Palm domain of DNA polymerase"/>
    <property type="match status" value="1"/>
</dbReference>
<accession>A0A678W354</accession>
<dbReference type="InterPro" id="IPR012337">
    <property type="entry name" value="RNaseH-like_sf"/>
</dbReference>
<dbReference type="InterPro" id="IPR023211">
    <property type="entry name" value="DNA_pol_palm_dom_sf"/>
</dbReference>
<dbReference type="EMBL" id="MG841150">
    <property type="protein sequence ID" value="AYD75908.1"/>
    <property type="molecule type" value="Genomic_DNA"/>
</dbReference>
<reference evidence="1" key="1">
    <citation type="submission" date="2018-01" db="EMBL/GenBank/DDBJ databases">
        <title>A diatom virus reveals a new lineage of giant single stranded DNA viruses originating from double stranded DNA phage.</title>
        <authorList>
            <person name="Carlson M.C.G."/>
            <person name="Frischkorn K.R."/>
            <person name="Brumfield S."/>
            <person name="Rocap G."/>
        </authorList>
    </citation>
    <scope>NUCLEOTIDE SEQUENCE</scope>
    <source>
        <strain evidence="1">PmDNAV1</strain>
    </source>
</reference>
<dbReference type="InterPro" id="IPR043502">
    <property type="entry name" value="DNA/RNA_pol_sf"/>
</dbReference>
<proteinExistence type="predicted"/>